<dbReference type="InParanoid" id="C7ZN32"/>
<organism evidence="3 4">
    <name type="scientific">Fusarium vanettenii (strain ATCC MYA-4622 / CBS 123669 / FGSC 9596 / NRRL 45880 / 77-13-4)</name>
    <name type="common">Fusarium solani subsp. pisi</name>
    <dbReference type="NCBI Taxonomy" id="660122"/>
    <lineage>
        <taxon>Eukaryota</taxon>
        <taxon>Fungi</taxon>
        <taxon>Dikarya</taxon>
        <taxon>Ascomycota</taxon>
        <taxon>Pezizomycotina</taxon>
        <taxon>Sordariomycetes</taxon>
        <taxon>Hypocreomycetidae</taxon>
        <taxon>Hypocreales</taxon>
        <taxon>Nectriaceae</taxon>
        <taxon>Fusarium</taxon>
        <taxon>Fusarium solani species complex</taxon>
        <taxon>Fusarium vanettenii</taxon>
    </lineage>
</organism>
<feature type="compositionally biased region" description="Low complexity" evidence="2">
    <location>
        <begin position="1"/>
        <end position="17"/>
    </location>
</feature>
<feature type="compositionally biased region" description="Basic and acidic residues" evidence="2">
    <location>
        <begin position="33"/>
        <end position="43"/>
    </location>
</feature>
<dbReference type="KEGG" id="nhe:NECHADRAFT_88847"/>
<dbReference type="AlphaFoldDB" id="C7ZN32"/>
<protein>
    <submittedName>
        <fullName evidence="3">Uncharacterized protein</fullName>
    </submittedName>
</protein>
<feature type="coiled-coil region" evidence="1">
    <location>
        <begin position="107"/>
        <end position="134"/>
    </location>
</feature>
<evidence type="ECO:0000313" key="3">
    <source>
        <dbReference type="EMBL" id="EEU34563.1"/>
    </source>
</evidence>
<keyword evidence="1" id="KW-0175">Coiled coil</keyword>
<proteinExistence type="predicted"/>
<keyword evidence="4" id="KW-1185">Reference proteome</keyword>
<dbReference type="VEuPathDB" id="FungiDB:NECHADRAFT_88847"/>
<feature type="region of interest" description="Disordered" evidence="2">
    <location>
        <begin position="1"/>
        <end position="50"/>
    </location>
</feature>
<accession>C7ZN32</accession>
<evidence type="ECO:0000313" key="4">
    <source>
        <dbReference type="Proteomes" id="UP000005206"/>
    </source>
</evidence>
<reference evidence="3 4" key="1">
    <citation type="journal article" date="2009" name="PLoS Genet.">
        <title>The genome of Nectria haematococca: contribution of supernumerary chromosomes to gene expansion.</title>
        <authorList>
            <person name="Coleman J.J."/>
            <person name="Rounsley S.D."/>
            <person name="Rodriguez-Carres M."/>
            <person name="Kuo A."/>
            <person name="Wasmann C.C."/>
            <person name="Grimwood J."/>
            <person name="Schmutz J."/>
            <person name="Taga M."/>
            <person name="White G.J."/>
            <person name="Zhou S."/>
            <person name="Schwartz D.C."/>
            <person name="Freitag M."/>
            <person name="Ma L.J."/>
            <person name="Danchin E.G."/>
            <person name="Henrissat B."/>
            <person name="Coutinho P.M."/>
            <person name="Nelson D.R."/>
            <person name="Straney D."/>
            <person name="Napoli C.A."/>
            <person name="Barker B.M."/>
            <person name="Gribskov M."/>
            <person name="Rep M."/>
            <person name="Kroken S."/>
            <person name="Molnar I."/>
            <person name="Rensing C."/>
            <person name="Kennell J.C."/>
            <person name="Zamora J."/>
            <person name="Farman M.L."/>
            <person name="Selker E.U."/>
            <person name="Salamov A."/>
            <person name="Shapiro H."/>
            <person name="Pangilinan J."/>
            <person name="Lindquist E."/>
            <person name="Lamers C."/>
            <person name="Grigoriev I.V."/>
            <person name="Geiser D.M."/>
            <person name="Covert S.F."/>
            <person name="Temporini E."/>
            <person name="Vanetten H.D."/>
        </authorList>
    </citation>
    <scope>NUCLEOTIDE SEQUENCE [LARGE SCALE GENOMIC DNA]</scope>
    <source>
        <strain evidence="4">ATCC MYA-4622 / CBS 123669 / FGSC 9596 / NRRL 45880 / 77-13-4</strain>
    </source>
</reference>
<evidence type="ECO:0000256" key="2">
    <source>
        <dbReference type="SAM" id="MobiDB-lite"/>
    </source>
</evidence>
<gene>
    <name evidence="3" type="ORF">NECHADRAFT_88847</name>
</gene>
<dbReference type="Proteomes" id="UP000005206">
    <property type="component" value="Chromosome 17"/>
</dbReference>
<evidence type="ECO:0000256" key="1">
    <source>
        <dbReference type="SAM" id="Coils"/>
    </source>
</evidence>
<dbReference type="EMBL" id="GG698962">
    <property type="protein sequence ID" value="EEU34563.1"/>
    <property type="molecule type" value="Genomic_DNA"/>
</dbReference>
<dbReference type="RefSeq" id="XP_003040276.1">
    <property type="nucleotide sequence ID" value="XM_003040230.1"/>
</dbReference>
<feature type="compositionally biased region" description="Polar residues" evidence="2">
    <location>
        <begin position="18"/>
        <end position="28"/>
    </location>
</feature>
<dbReference type="OrthoDB" id="10545650at2759"/>
<dbReference type="HOGENOM" id="CLU_1360745_0_0_1"/>
<dbReference type="GeneID" id="9678711"/>
<name>C7ZN32_FUSV7</name>
<sequence length="201" mass="22643">MPNSPNPSRRASRARSSVSDATPTANTRNAKRKRDEEEGENHPKKAASTAEEILDWFDREAIGQKMAGAAERYETAMKQVSVWTEEVKKEEACRNKLQRLLEISKGYEECKDAKKRANTATQEAEADMERFLQESVDYGAGILYEKQTFGILSLEAPVAFAKSHALSFMAEGIQPGRPDTTRIRTFCHDCPRNKRPTVYPS</sequence>